<protein>
    <submittedName>
        <fullName evidence="1">Uncharacterized protein</fullName>
    </submittedName>
</protein>
<proteinExistence type="predicted"/>
<dbReference type="InterPro" id="IPR021707">
    <property type="entry name" value="DUF3290"/>
</dbReference>
<dbReference type="AlphaFoldDB" id="A0A5A5TZ20"/>
<name>A0A5A5TZ20_LEUCI</name>
<reference evidence="1 2" key="1">
    <citation type="submission" date="2019-04" db="EMBL/GenBank/DDBJ databases">
        <title>A pseudo-fructophilic Leuconostoc citreum strain F192-5 isolated from peel of satsuma mandarin: the first report for isolation and characterization of strain-dependent fructophilic-like characteristics.</title>
        <authorList>
            <person name="Maeno S."/>
            <person name="Tanizawa Y."/>
            <person name="Kajikawa A."/>
            <person name="Kanesaki Y."/>
            <person name="Kubota E."/>
            <person name="Arita M."/>
            <person name="Leon D."/>
            <person name="Endo A."/>
        </authorList>
    </citation>
    <scope>NUCLEOTIDE SEQUENCE [LARGE SCALE GENOMIC DNA]</scope>
    <source>
        <strain evidence="1 2">F192-5</strain>
    </source>
</reference>
<dbReference type="EMBL" id="BJJW01000005">
    <property type="protein sequence ID" value="GDZ83468.1"/>
    <property type="molecule type" value="Genomic_DNA"/>
</dbReference>
<dbReference type="Pfam" id="PF11694">
    <property type="entry name" value="DUF3290"/>
    <property type="match status" value="1"/>
</dbReference>
<evidence type="ECO:0000313" key="2">
    <source>
        <dbReference type="Proteomes" id="UP000323274"/>
    </source>
</evidence>
<accession>A0A5A5TZ20</accession>
<organism evidence="1 2">
    <name type="scientific">Leuconostoc citreum</name>
    <dbReference type="NCBI Taxonomy" id="33964"/>
    <lineage>
        <taxon>Bacteria</taxon>
        <taxon>Bacillati</taxon>
        <taxon>Bacillota</taxon>
        <taxon>Bacilli</taxon>
        <taxon>Lactobacillales</taxon>
        <taxon>Lactobacillaceae</taxon>
        <taxon>Leuconostoc</taxon>
    </lineage>
</organism>
<sequence length="147" mass="16944">MNFYSVNFLSQNANLNDTIVIYTMVVVFGLMAVGAVASLRNRYNTKYRDLSIIALLLFLFLAGARYTDYEQAKSNDTQVTQMPSFAQKVAETQHVSKNDLYFNQKTINDGMIVKIKDKFFRMTISPDQQSYTLTRTYITAKEINYIK</sequence>
<comment type="caution">
    <text evidence="1">The sequence shown here is derived from an EMBL/GenBank/DDBJ whole genome shotgun (WGS) entry which is preliminary data.</text>
</comment>
<dbReference type="OMA" id="MIVRIDS"/>
<evidence type="ECO:0000313" key="1">
    <source>
        <dbReference type="EMBL" id="GDZ83468.1"/>
    </source>
</evidence>
<gene>
    <name evidence="1" type="ORF">LCIT_07100</name>
</gene>
<dbReference type="Proteomes" id="UP000323274">
    <property type="component" value="Unassembled WGS sequence"/>
</dbReference>
<dbReference type="RefSeq" id="WP_004906727.1">
    <property type="nucleotide sequence ID" value="NZ_BJJW01000005.1"/>
</dbReference>